<dbReference type="Gene3D" id="2.120.10.30">
    <property type="entry name" value="TolB, C-terminal domain"/>
    <property type="match status" value="1"/>
</dbReference>
<name>A0A8J4DQR9_9ACTN</name>
<evidence type="ECO:0008006" key="4">
    <source>
        <dbReference type="Google" id="ProtNLM"/>
    </source>
</evidence>
<keyword evidence="1" id="KW-1133">Transmembrane helix</keyword>
<dbReference type="EMBL" id="BOPF01000013">
    <property type="protein sequence ID" value="GIJ46884.1"/>
    <property type="molecule type" value="Genomic_DNA"/>
</dbReference>
<dbReference type="SUPFAM" id="SSF82171">
    <property type="entry name" value="DPP6 N-terminal domain-like"/>
    <property type="match status" value="1"/>
</dbReference>
<evidence type="ECO:0000313" key="3">
    <source>
        <dbReference type="Proteomes" id="UP000619260"/>
    </source>
</evidence>
<keyword evidence="1" id="KW-0472">Membrane</keyword>
<keyword evidence="3" id="KW-1185">Reference proteome</keyword>
<accession>A0A8J4DQR9</accession>
<evidence type="ECO:0000256" key="1">
    <source>
        <dbReference type="SAM" id="Phobius"/>
    </source>
</evidence>
<keyword evidence="1" id="KW-0812">Transmembrane</keyword>
<protein>
    <recommendedName>
        <fullName evidence="4">WD40 repeat domain-containing protein</fullName>
    </recommendedName>
</protein>
<organism evidence="2 3">
    <name type="scientific">Virgisporangium aliadipatigenens</name>
    <dbReference type="NCBI Taxonomy" id="741659"/>
    <lineage>
        <taxon>Bacteria</taxon>
        <taxon>Bacillati</taxon>
        <taxon>Actinomycetota</taxon>
        <taxon>Actinomycetes</taxon>
        <taxon>Micromonosporales</taxon>
        <taxon>Micromonosporaceae</taxon>
        <taxon>Virgisporangium</taxon>
    </lineage>
</organism>
<sequence>MTDSLERALRVAVNDLADAGRPVNLAERALRRTRVLRVRRRVATGSLVALTVLTMGGFAVWRPAAPHGPQVAAASPAGSASPSAPLVTYPGPVSYPGRWVLGSFQHATDGNAVVFDRGAGMYRTLPYRWAVLSPAGTVAAVYDAGRLGFLTLGTGTVEWVEGVSAVPSRGMWSPDGTRVVFSGGDKDPSAAQPPPPDLVVVDVATRTARTLPNGTRCGDGCHAYWVSATEVAVDPTDVTTPTTVYAADTGTVTRTLPLFGRVGVRWTGSPDGGYVVLDKDGETIVQDRSARTLVCTLPADTRDVYWIDEITMLVIRPDGVSKVDLEGRVTEVFPFPSWVRTGMVDHTLVKA</sequence>
<reference evidence="2" key="1">
    <citation type="submission" date="2021-01" db="EMBL/GenBank/DDBJ databases">
        <title>Whole genome shotgun sequence of Virgisporangium aliadipatigenens NBRC 105644.</title>
        <authorList>
            <person name="Komaki H."/>
            <person name="Tamura T."/>
        </authorList>
    </citation>
    <scope>NUCLEOTIDE SEQUENCE</scope>
    <source>
        <strain evidence="2">NBRC 105644</strain>
    </source>
</reference>
<dbReference type="Proteomes" id="UP000619260">
    <property type="component" value="Unassembled WGS sequence"/>
</dbReference>
<dbReference type="RefSeq" id="WP_203900420.1">
    <property type="nucleotide sequence ID" value="NZ_BOPF01000013.1"/>
</dbReference>
<dbReference type="AlphaFoldDB" id="A0A8J4DQR9"/>
<gene>
    <name evidence="2" type="ORF">Val02_37700</name>
</gene>
<proteinExistence type="predicted"/>
<feature type="transmembrane region" description="Helical" evidence="1">
    <location>
        <begin position="42"/>
        <end position="61"/>
    </location>
</feature>
<comment type="caution">
    <text evidence="2">The sequence shown here is derived from an EMBL/GenBank/DDBJ whole genome shotgun (WGS) entry which is preliminary data.</text>
</comment>
<evidence type="ECO:0000313" key="2">
    <source>
        <dbReference type="EMBL" id="GIJ46884.1"/>
    </source>
</evidence>
<dbReference type="InterPro" id="IPR011042">
    <property type="entry name" value="6-blade_b-propeller_TolB-like"/>
</dbReference>